<evidence type="ECO:0000256" key="5">
    <source>
        <dbReference type="ARBA" id="ARBA00023136"/>
    </source>
</evidence>
<dbReference type="Pfam" id="PF07596">
    <property type="entry name" value="SBP_bac_10"/>
    <property type="match status" value="4"/>
</dbReference>
<feature type="domain" description="DUF1559" evidence="6">
    <location>
        <begin position="376"/>
        <end position="445"/>
    </location>
</feature>
<reference evidence="7 8" key="1">
    <citation type="submission" date="2019-08" db="EMBL/GenBank/DDBJ databases">
        <title>Deep-cultivation of Planctomycetes and their phenomic and genomic characterization uncovers novel biology.</title>
        <authorList>
            <person name="Wiegand S."/>
            <person name="Jogler M."/>
            <person name="Boedeker C."/>
            <person name="Pinto D."/>
            <person name="Vollmers J."/>
            <person name="Rivas-Marin E."/>
            <person name="Kohn T."/>
            <person name="Peeters S.H."/>
            <person name="Heuer A."/>
            <person name="Rast P."/>
            <person name="Oberbeckmann S."/>
            <person name="Bunk B."/>
            <person name="Jeske O."/>
            <person name="Meyerdierks A."/>
            <person name="Storesund J.E."/>
            <person name="Kallscheuer N."/>
            <person name="Luecker S."/>
            <person name="Lage O.M."/>
            <person name="Pohl T."/>
            <person name="Merkel B.J."/>
            <person name="Hornburger P."/>
            <person name="Mueller R.-W."/>
            <person name="Bruemmer F."/>
            <person name="Labrenz M."/>
            <person name="Spormann A.M."/>
            <person name="Op den Camp H."/>
            <person name="Overmann J."/>
            <person name="Amann R."/>
            <person name="Jetten M.S.M."/>
            <person name="Mascher T."/>
            <person name="Medema M.H."/>
            <person name="Devos D.P."/>
            <person name="Kaster A.-K."/>
            <person name="Ovreas L."/>
            <person name="Rohde M."/>
            <person name="Galperin M.Y."/>
            <person name="Jogler C."/>
        </authorList>
    </citation>
    <scope>NUCLEOTIDE SEQUENCE [LARGE SCALE GENOMIC DNA]</scope>
    <source>
        <strain evidence="7 8">FC18</strain>
    </source>
</reference>
<name>A0A5B9P9S7_9BACT</name>
<accession>A0A5B9P9S7</accession>
<dbReference type="STRING" id="980251.GCA_001642875_04013"/>
<evidence type="ECO:0000256" key="2">
    <source>
        <dbReference type="ARBA" id="ARBA00022481"/>
    </source>
</evidence>
<feature type="domain" description="DUF1559" evidence="6">
    <location>
        <begin position="803"/>
        <end position="954"/>
    </location>
</feature>
<dbReference type="RefSeq" id="WP_075086019.1">
    <property type="nucleotide sequence ID" value="NZ_CP042912.1"/>
</dbReference>
<protein>
    <recommendedName>
        <fullName evidence="6">DUF1559 domain-containing protein</fullName>
    </recommendedName>
</protein>
<keyword evidence="8" id="KW-1185">Reference proteome</keyword>
<feature type="domain" description="DUF1559" evidence="6">
    <location>
        <begin position="582"/>
        <end position="702"/>
    </location>
</feature>
<proteinExistence type="predicted"/>
<evidence type="ECO:0000256" key="1">
    <source>
        <dbReference type="ARBA" id="ARBA00004167"/>
    </source>
</evidence>
<sequence>MAQASRKRNSAQSSGLSYQRCEPRTMLTITVGVGNLNSGVAVSDDATGEGFIMYSQTDVHDRFSGIAADNADHFVATRLDGLQWQYNNNTNWIDFEPQDADAIVARVNFSGDSVQNRNFRQSNLEGIWYRNEFEPSDGQAIDFRVVANQFGGQFDKDEFTVLGSTISIQEVAPPNLSELQLSEIVQAVVAHENANQRLPGLANFDSDGNPLLSWRVHMLPHMGLENLYDQFNLDEPWNSANNLPLADQMPDVFKSPQFESTNRTPFLAVAGDKAVFKLDGTPPEYRNANTNPAAMLVEVDQSHASIWTAPVDWYFNETAPTSGIGNAGENGFAIALSTGKTTTVPSEVDPDAFSVLVDDTDGLPNDYDTLGIEVTSQERIDNISLGFIYYESAYQRFPHQAIMADDGTPLLSWRVAILPFIGQQELYNQFNLDEAWDSPNNLPLVSQIPHDYQNANVDDGKTVLLGLDGAGTVFDSTLPRGVTYSQIGDGTSNTILIVEADASEAVEWSRPVDLNFETADPLRGIGTLNGDGRFNALLANSIQVSLATDQPDSIPAWATFRGSELNDYDVLPGGTTSDGASQVESKLQYILQAFETYAFGYREYPHTIYDRATGSSPLLSWRVRILPYIDQGALYQQFRFDEAWDSAHNLSLLPLMPPLFQTPGVPDGMTVFQGAHGEYTVFPTTDDPVSEFEFQDNHNVAAVLQVNPDNAIEWTRPDDFAFDPATIRSLVDSADATGFHIGLLNSGVQFFNDTIDTAVLNKIVAPAEFVDVDVDLKVFRDLNVGNRYSYNSTASDLLFLSYGANNYESAYAQFPNHAIYERPDGDVPLLSWRVEILPFIGYEELYNKFHHDEPWDSDHNLSLLPLMPHHFSHPSIENGMTIYQALTHEWNPGDPLETLFPLTNLIDIDFGDIRDGASNTILFVETNADQAVEWTRPADIVYDPANPTAGLAVGENRQGTWITTADANYRFVPSNFLAEQWAAAVSPSADDYPDFDSDDSYQYGTIVPGSFFGTENDDSIVITATADTLELTINDTTQTFTIGKLPQLTFDGLEGFDSVTLGAADGELVEFVDGVLMVGQFSIVLTNIESIDVADEGRILVRGTDEDDSFVYTSNEDADSISINGSEFDLPSTETPLPLFLDTGEGEDDLTFVLSDLEQIPRFTLFSLESNAEFDLTWNAVEDLEVTMLDPFSNFWLVSHDTSDTLYIDETSILLVGADTTLHSNRESAYTAFWHVTGESNDVIVTGTDGDDVIGFNYQFGPVVDINGSHYISAYRGNVMVDGGDGDDLISFNLGELYIGDVASAQIGPTSFRADDNPAITWTNIESQSAGNLGEVTLLDSPGDDMVLADDSDITWSGEGFAWSLTNNDSVEVTSTGGFDTVVALANPDGFAVSYYWEGLTSYGNGQQRFLARDFDDIAIRGTEPGVQAFYFGTGSNDYIRVSDPVDHLLVELDTRTPVKFEGGLDLQITAYGATNLLEVISARDASAIQLQQDIVLINGQRIDLVDVNEVRAIGDSTADSLVILDSAEDEQIFTGLNEDETERVTSLAGEDYKLSAMGFANIHVELTDGDHSLTLSGIEGEAETTHVGFGPTVVFDAPDFRLVVESESQSPSTFTFGNGVEDTVNFSGTEFVDEILVSLQHTTGAAQPQLGIWGSSYDTEIFSPQTMYFSARGILNLRVDLFGGLIDNSIYQLEDSLSVIVSESDSDVTLSPGMLQWEDATVAWTNVEDFRARGKGAITVSDRAGSETIEFARAPARIDNDFFRNDAVAIYDDTLSTFISFPTVTVISQGNDVANLSGDAESLDFGMNQTSISSVGELSFDDDISLTVIGFDSVNLTTEHAEDFAAFSFDVEQVDVRVFDQRLQFTSPNSDATINLQSFERVNVTGGSDDRLTFLTDTTANGTTTVSREQVLFSEPGAIADAEFLFPISGVGQIELIAGSNVAPLIIDGSAEDETLTIRDTEIELTGASWSVLAINYADISVSGGDGIDSVIVETEMDTLNLGDELVLDNESMTVRLSGFENVDFSDAPTIPQIVGSNLDDRFIVDYSGSQTLVSRVGFLSTMTFSPDANLRFDGKAGNDSITFISPEDYDVSTGHGRFATASSSSVYSNIENSNFVGQNDGSTLTIDAIDDWGSTYSINDDDVRWYDTDAEEEATATGFGSFTVIHSGTFAGAVFLDERTVGSGDITASYSEVRFPGQSIFGLVDVRHINLFAGSQNGLLTLEDSADDDTLTISDQNLQLSSPSVSIVATGFGNASATATSGNDVVLVESNGGSIVAQGSNFDIVYADRTIEVIAFETIDLTDLNNLPLISGTTGDDQFSVDYTGDSAIVTNGDSSDSPMTNIVASLNSALTIEGNSGVLDSIQIFAAEDQAVSLAASSIISGPSSLSYSDFEDVEIIGHDDSSQIDVAANQDFADEIYVGDDNVQWTPVAQTYTVTGFSQFSISNTDSEPRLVLRDERTSGYVDVSYGEAKFSSNATFNFPTLNRVELFGNSQTAINLMDSDQDDSLFIGLESIELSNGTHSILADGFSGFFATATEGSDVASIEEASVVEVGDGYFLIDGTRLENFDSIEIGMTTTPVGIRGTNGDDTFRFDFNEQAIGLMVNNMETQIEFELLTNISVIGLSGDDHIGFIAPATEAVTISDRSFDASNGSVFWNSIESAIVRGHNDEGAVQIDGNSGDDTLTFSAGFTTLTTESGIRISAAKFTDIDVEAGDGQDEAFLSGSTGGANAFIGSSTFGRITTPDRVLDARGFELVAVLAKHETDRASFVGTAADEQFYASPDSARMVGDDFILNATGFQTVISRSNGGDDFANITDSDGDDFFFARPGFARLETGSGKSITTLDYPTVRSVSTTGADEAQLEGSEVEERFLASDRFGRLNGEAFSLIAVSYPKVRANGGGGFDQAFLSDSSGDDFFFGSPQQSFLVGDGFQNTAIDFDRVIALASTGRDSAEFNGSEGDDQFYGNPNVVDLKGEGYFQFGSGFDFVRAYGNGGEDTATLRDSDEVDRFFASADVAYLRNDSYHNELRGFSAVKAVSMAGADIATFEGSSAEELFHGHRDSSYLQGAGFRYQSNGFAAVSANGLAGSDIANLYDSEEDENFGGRGNSAWLEGETYRLQVTDFETVGAYGFQGGANQFFVDDPDFEWNRFGTWNG</sequence>
<dbReference type="OrthoDB" id="285651at2"/>
<dbReference type="KEGG" id="mff:MFFC18_29460"/>
<dbReference type="PANTHER" id="PTHR30093:SF44">
    <property type="entry name" value="TYPE II SECRETION SYSTEM CORE PROTEIN G"/>
    <property type="match status" value="1"/>
</dbReference>
<dbReference type="InterPro" id="IPR011453">
    <property type="entry name" value="DUF1559"/>
</dbReference>
<evidence type="ECO:0000256" key="4">
    <source>
        <dbReference type="ARBA" id="ARBA00022989"/>
    </source>
</evidence>
<evidence type="ECO:0000313" key="8">
    <source>
        <dbReference type="Proteomes" id="UP000322214"/>
    </source>
</evidence>
<gene>
    <name evidence="7" type="ORF">MFFC18_29460</name>
</gene>
<keyword evidence="4" id="KW-1133">Transmembrane helix</keyword>
<evidence type="ECO:0000256" key="3">
    <source>
        <dbReference type="ARBA" id="ARBA00022692"/>
    </source>
</evidence>
<keyword evidence="5" id="KW-0472">Membrane</keyword>
<dbReference type="PANTHER" id="PTHR30093">
    <property type="entry name" value="GENERAL SECRETION PATHWAY PROTEIN G"/>
    <property type="match status" value="1"/>
</dbReference>
<dbReference type="GO" id="GO:0016020">
    <property type="term" value="C:membrane"/>
    <property type="evidence" value="ECO:0007669"/>
    <property type="project" value="UniProtKB-SubCell"/>
</dbReference>
<feature type="domain" description="DUF1559" evidence="6">
    <location>
        <begin position="180"/>
        <end position="259"/>
    </location>
</feature>
<dbReference type="EMBL" id="CP042912">
    <property type="protein sequence ID" value="QEG23054.1"/>
    <property type="molecule type" value="Genomic_DNA"/>
</dbReference>
<keyword evidence="2" id="KW-0488">Methylation</keyword>
<evidence type="ECO:0000313" key="7">
    <source>
        <dbReference type="EMBL" id="QEG23054.1"/>
    </source>
</evidence>
<keyword evidence="3" id="KW-0812">Transmembrane</keyword>
<organism evidence="7 8">
    <name type="scientific">Mariniblastus fucicola</name>
    <dbReference type="NCBI Taxonomy" id="980251"/>
    <lineage>
        <taxon>Bacteria</taxon>
        <taxon>Pseudomonadati</taxon>
        <taxon>Planctomycetota</taxon>
        <taxon>Planctomycetia</taxon>
        <taxon>Pirellulales</taxon>
        <taxon>Pirellulaceae</taxon>
        <taxon>Mariniblastus</taxon>
    </lineage>
</organism>
<evidence type="ECO:0000259" key="6">
    <source>
        <dbReference type="Pfam" id="PF07596"/>
    </source>
</evidence>
<dbReference type="Proteomes" id="UP000322214">
    <property type="component" value="Chromosome"/>
</dbReference>
<comment type="subcellular location">
    <subcellularLocation>
        <location evidence="1">Membrane</location>
        <topology evidence="1">Single-pass membrane protein</topology>
    </subcellularLocation>
</comment>